<feature type="compositionally biased region" description="Low complexity" evidence="1">
    <location>
        <begin position="77"/>
        <end position="88"/>
    </location>
</feature>
<evidence type="ECO:0000313" key="3">
    <source>
        <dbReference type="EMBL" id="GAA3370544.1"/>
    </source>
</evidence>
<reference evidence="4" key="1">
    <citation type="journal article" date="2019" name="Int. J. Syst. Evol. Microbiol.">
        <title>The Global Catalogue of Microorganisms (GCM) 10K type strain sequencing project: providing services to taxonomists for standard genome sequencing and annotation.</title>
        <authorList>
            <consortium name="The Broad Institute Genomics Platform"/>
            <consortium name="The Broad Institute Genome Sequencing Center for Infectious Disease"/>
            <person name="Wu L."/>
            <person name="Ma J."/>
        </authorList>
    </citation>
    <scope>NUCLEOTIDE SEQUENCE [LARGE SCALE GENOMIC DNA]</scope>
    <source>
        <strain evidence="4">JCM 9651</strain>
    </source>
</reference>
<feature type="region of interest" description="Disordered" evidence="1">
    <location>
        <begin position="70"/>
        <end position="122"/>
    </location>
</feature>
<dbReference type="Gene3D" id="2.30.42.10">
    <property type="match status" value="1"/>
</dbReference>
<sequence>MAEVKLVRAADKAGIRPGGRHHRIDDTGITTITSLAEALAADRPGQKVRVTYPRDGKKRTAEVTLGEIQALPGGSGSARRGAAGVTEAPRARPERPDRIRECRPGVPGTYPGTPDSGLCQASSAWRLIGP</sequence>
<evidence type="ECO:0000256" key="1">
    <source>
        <dbReference type="SAM" id="MobiDB-lite"/>
    </source>
</evidence>
<dbReference type="InterPro" id="IPR036034">
    <property type="entry name" value="PDZ_sf"/>
</dbReference>
<dbReference type="EMBL" id="BAAAYL010000001">
    <property type="protein sequence ID" value="GAA3370544.1"/>
    <property type="molecule type" value="Genomic_DNA"/>
</dbReference>
<protein>
    <recommendedName>
        <fullName evidence="2">PDZ domain-containing protein</fullName>
    </recommendedName>
</protein>
<organism evidence="3 4">
    <name type="scientific">Streptomyces sannanensis</name>
    <dbReference type="NCBI Taxonomy" id="285536"/>
    <lineage>
        <taxon>Bacteria</taxon>
        <taxon>Bacillati</taxon>
        <taxon>Actinomycetota</taxon>
        <taxon>Actinomycetes</taxon>
        <taxon>Kitasatosporales</taxon>
        <taxon>Streptomycetaceae</taxon>
        <taxon>Streptomyces</taxon>
    </lineage>
</organism>
<feature type="domain" description="PDZ" evidence="2">
    <location>
        <begin position="3"/>
        <end position="65"/>
    </location>
</feature>
<evidence type="ECO:0000259" key="2">
    <source>
        <dbReference type="Pfam" id="PF13180"/>
    </source>
</evidence>
<dbReference type="Pfam" id="PF13180">
    <property type="entry name" value="PDZ_2"/>
    <property type="match status" value="1"/>
</dbReference>
<dbReference type="Proteomes" id="UP001499990">
    <property type="component" value="Unassembled WGS sequence"/>
</dbReference>
<accession>A0ABP6S840</accession>
<name>A0ABP6S840_9ACTN</name>
<comment type="caution">
    <text evidence="3">The sequence shown here is derived from an EMBL/GenBank/DDBJ whole genome shotgun (WGS) entry which is preliminary data.</text>
</comment>
<dbReference type="InterPro" id="IPR001478">
    <property type="entry name" value="PDZ"/>
</dbReference>
<proteinExistence type="predicted"/>
<gene>
    <name evidence="3" type="ORF">GCM10020367_17600</name>
</gene>
<feature type="compositionally biased region" description="Basic and acidic residues" evidence="1">
    <location>
        <begin position="89"/>
        <end position="103"/>
    </location>
</feature>
<evidence type="ECO:0000313" key="4">
    <source>
        <dbReference type="Proteomes" id="UP001499990"/>
    </source>
</evidence>
<dbReference type="SUPFAM" id="SSF50156">
    <property type="entry name" value="PDZ domain-like"/>
    <property type="match status" value="1"/>
</dbReference>
<keyword evidence="4" id="KW-1185">Reference proteome</keyword>